<evidence type="ECO:0000313" key="2">
    <source>
        <dbReference type="EMBL" id="SBS24951.1"/>
    </source>
</evidence>
<protein>
    <recommendedName>
        <fullName evidence="4">Oxidoreductase molybdopterin binding domain protein</fullName>
    </recommendedName>
</protein>
<sequence length="170" mass="19219">MRFLFFLVCLTVACYLPTANALESPKGPVVLSLTGILEKTNDDQQANFDMAMLAKLPQKSFTTSAPWTNKKDTYTGFSATDLLKQVDSKGTLLRITALNQYIIDIPVSDFVKHGAIFAIKKDGHPISIRDLGPILVIYPFDEHPELQNEVYYWRSIWQARYIEILSSSQD</sequence>
<accession>A0A1A8T0A8</accession>
<organism evidence="2 3">
    <name type="scientific">Marinomonas spartinae</name>
    <dbReference type="NCBI Taxonomy" id="1792290"/>
    <lineage>
        <taxon>Bacteria</taxon>
        <taxon>Pseudomonadati</taxon>
        <taxon>Pseudomonadota</taxon>
        <taxon>Gammaproteobacteria</taxon>
        <taxon>Oceanospirillales</taxon>
        <taxon>Oceanospirillaceae</taxon>
        <taxon>Marinomonas</taxon>
    </lineage>
</organism>
<dbReference type="OrthoDB" id="9798763at2"/>
<evidence type="ECO:0000313" key="3">
    <source>
        <dbReference type="Proteomes" id="UP000092544"/>
    </source>
</evidence>
<dbReference type="Proteomes" id="UP000092544">
    <property type="component" value="Unassembled WGS sequence"/>
</dbReference>
<gene>
    <name evidence="2" type="ORF">MSP8886_00125</name>
</gene>
<keyword evidence="3" id="KW-1185">Reference proteome</keyword>
<reference evidence="2 3" key="1">
    <citation type="submission" date="2016-06" db="EMBL/GenBank/DDBJ databases">
        <authorList>
            <person name="Kjaerup R.B."/>
            <person name="Dalgaard T.S."/>
            <person name="Juul-Madsen H.R."/>
        </authorList>
    </citation>
    <scope>NUCLEOTIDE SEQUENCE [LARGE SCALE GENOMIC DNA]</scope>
    <source>
        <strain evidence="2 3">CECT 8886</strain>
    </source>
</reference>
<dbReference type="InterPro" id="IPR036374">
    <property type="entry name" value="OxRdtase_Mopterin-bd_sf"/>
</dbReference>
<proteinExistence type="predicted"/>
<dbReference type="EMBL" id="FLOB01000001">
    <property type="protein sequence ID" value="SBS24951.1"/>
    <property type="molecule type" value="Genomic_DNA"/>
</dbReference>
<name>A0A1A8T0A8_9GAMM</name>
<feature type="chain" id="PRO_5008378699" description="Oxidoreductase molybdopterin binding domain protein" evidence="1">
    <location>
        <begin position="22"/>
        <end position="170"/>
    </location>
</feature>
<keyword evidence="1" id="KW-0732">Signal</keyword>
<evidence type="ECO:0008006" key="4">
    <source>
        <dbReference type="Google" id="ProtNLM"/>
    </source>
</evidence>
<dbReference type="RefSeq" id="WP_067011669.1">
    <property type="nucleotide sequence ID" value="NZ_FLOB01000001.1"/>
</dbReference>
<dbReference type="STRING" id="1792290.MSP8886_00125"/>
<evidence type="ECO:0000256" key="1">
    <source>
        <dbReference type="SAM" id="SignalP"/>
    </source>
</evidence>
<dbReference type="AlphaFoldDB" id="A0A1A8T0A8"/>
<dbReference type="SUPFAM" id="SSF56524">
    <property type="entry name" value="Oxidoreductase molybdopterin-binding domain"/>
    <property type="match status" value="1"/>
</dbReference>
<feature type="signal peptide" evidence="1">
    <location>
        <begin position="1"/>
        <end position="21"/>
    </location>
</feature>